<feature type="region of interest" description="Disordered" evidence="1">
    <location>
        <begin position="52"/>
        <end position="89"/>
    </location>
</feature>
<feature type="compositionally biased region" description="Pro residues" evidence="1">
    <location>
        <begin position="209"/>
        <end position="223"/>
    </location>
</feature>
<evidence type="ECO:0008006" key="4">
    <source>
        <dbReference type="Google" id="ProtNLM"/>
    </source>
</evidence>
<accession>A0ABU2L2U1</accession>
<evidence type="ECO:0000313" key="2">
    <source>
        <dbReference type="EMBL" id="MDT0305889.1"/>
    </source>
</evidence>
<dbReference type="Proteomes" id="UP001183388">
    <property type="component" value="Unassembled WGS sequence"/>
</dbReference>
<evidence type="ECO:0000313" key="3">
    <source>
        <dbReference type="Proteomes" id="UP001183388"/>
    </source>
</evidence>
<feature type="compositionally biased region" description="Acidic residues" evidence="1">
    <location>
        <begin position="187"/>
        <end position="201"/>
    </location>
</feature>
<reference evidence="3" key="1">
    <citation type="submission" date="2023-07" db="EMBL/GenBank/DDBJ databases">
        <title>30 novel species of actinomycetes from the DSMZ collection.</title>
        <authorList>
            <person name="Nouioui I."/>
        </authorList>
    </citation>
    <scope>NUCLEOTIDE SEQUENCE [LARGE SCALE GENOMIC DNA]</scope>
    <source>
        <strain evidence="3">DSM 44917</strain>
    </source>
</reference>
<sequence length="332" mass="33617">MRSKGGAWCARWRARLARSSVARSPAARSAVAASFIVVVAVVAGLLITGPLRASPGEGGPSAPASPSSAEGGPQANGPAQEEERAPARVDPAEGAAGSVLRVHGAGFAPGEEVALYWGGDEDNALGRGTADARGRVVIEAAVPPGEDAGPGAHALYLVGRDGRRSAAAEFTVLPRGEDAERPGSGAGEEEPEDDEEPEDPDAPASARPDPVPSPSPPPAPSPPGGLLDGLARLLVSPLQGAGGSPVTVEGAGFEPGERVVLSWVTFPGLFGFEDSERVATVTADGEGGFAARVRAPSQDGVLGTYAWLRAEGSDSGVRAESYFYVQVPHFGP</sequence>
<evidence type="ECO:0000256" key="1">
    <source>
        <dbReference type="SAM" id="MobiDB-lite"/>
    </source>
</evidence>
<organism evidence="2 3">
    <name type="scientific">Streptomyces boetiae</name>
    <dbReference type="NCBI Taxonomy" id="3075541"/>
    <lineage>
        <taxon>Bacteria</taxon>
        <taxon>Bacillati</taxon>
        <taxon>Actinomycetota</taxon>
        <taxon>Actinomycetes</taxon>
        <taxon>Kitasatosporales</taxon>
        <taxon>Streptomycetaceae</taxon>
        <taxon>Streptomyces</taxon>
    </lineage>
</organism>
<keyword evidence="3" id="KW-1185">Reference proteome</keyword>
<dbReference type="RefSeq" id="WP_311628802.1">
    <property type="nucleotide sequence ID" value="NZ_JAVREN010000003.1"/>
</dbReference>
<comment type="caution">
    <text evidence="2">The sequence shown here is derived from an EMBL/GenBank/DDBJ whole genome shotgun (WGS) entry which is preliminary data.</text>
</comment>
<protein>
    <recommendedName>
        <fullName evidence="4">IPT/TIG domain-containing protein</fullName>
    </recommendedName>
</protein>
<name>A0ABU2L2U1_9ACTN</name>
<dbReference type="EMBL" id="JAVREN010000003">
    <property type="protein sequence ID" value="MDT0305889.1"/>
    <property type="molecule type" value="Genomic_DNA"/>
</dbReference>
<gene>
    <name evidence="2" type="ORF">RM780_02785</name>
</gene>
<feature type="compositionally biased region" description="Low complexity" evidence="1">
    <location>
        <begin position="60"/>
        <end position="75"/>
    </location>
</feature>
<feature type="region of interest" description="Disordered" evidence="1">
    <location>
        <begin position="169"/>
        <end position="229"/>
    </location>
</feature>
<proteinExistence type="predicted"/>